<name>A0A6A5QXH5_AMPQU</name>
<reference evidence="9" key="1">
    <citation type="journal article" date="2020" name="Stud. Mycol.">
        <title>101 Dothideomycetes genomes: a test case for predicting lifestyles and emergence of pathogens.</title>
        <authorList>
            <person name="Haridas S."/>
            <person name="Albert R."/>
            <person name="Binder M."/>
            <person name="Bloem J."/>
            <person name="Labutti K."/>
            <person name="Salamov A."/>
            <person name="Andreopoulos B."/>
            <person name="Baker S."/>
            <person name="Barry K."/>
            <person name="Bills G."/>
            <person name="Bluhm B."/>
            <person name="Cannon C."/>
            <person name="Castanera R."/>
            <person name="Culley D."/>
            <person name="Daum C."/>
            <person name="Ezra D."/>
            <person name="Gonzalez J."/>
            <person name="Henrissat B."/>
            <person name="Kuo A."/>
            <person name="Liang C."/>
            <person name="Lipzen A."/>
            <person name="Lutzoni F."/>
            <person name="Magnuson J."/>
            <person name="Mondo S."/>
            <person name="Nolan M."/>
            <person name="Ohm R."/>
            <person name="Pangilinan J."/>
            <person name="Park H.-J."/>
            <person name="Ramirez L."/>
            <person name="Alfaro M."/>
            <person name="Sun H."/>
            <person name="Tritt A."/>
            <person name="Yoshinaga Y."/>
            <person name="Zwiers L.-H."/>
            <person name="Turgeon B."/>
            <person name="Goodwin S."/>
            <person name="Spatafora J."/>
            <person name="Crous P."/>
            <person name="Grigoriev I."/>
        </authorList>
    </citation>
    <scope>NUCLEOTIDE SEQUENCE</scope>
    <source>
        <strain evidence="9">HMLAC05119</strain>
    </source>
</reference>
<feature type="transmembrane region" description="Helical" evidence="7">
    <location>
        <begin position="248"/>
        <end position="267"/>
    </location>
</feature>
<gene>
    <name evidence="9" type="ORF">BDU57DRAFT_513312</name>
</gene>
<dbReference type="PANTHER" id="PTHR33048:SF47">
    <property type="entry name" value="INTEGRAL MEMBRANE PROTEIN-RELATED"/>
    <property type="match status" value="1"/>
</dbReference>
<feature type="transmembrane region" description="Helical" evidence="7">
    <location>
        <begin position="132"/>
        <end position="154"/>
    </location>
</feature>
<evidence type="ECO:0000256" key="6">
    <source>
        <dbReference type="SAM" id="MobiDB-lite"/>
    </source>
</evidence>
<feature type="transmembrane region" description="Helical" evidence="7">
    <location>
        <begin position="212"/>
        <end position="233"/>
    </location>
</feature>
<evidence type="ECO:0000313" key="9">
    <source>
        <dbReference type="EMBL" id="KAF1919979.1"/>
    </source>
</evidence>
<dbReference type="Proteomes" id="UP000800096">
    <property type="component" value="Unassembled WGS sequence"/>
</dbReference>
<sequence length="373" mass="41628">MAALSPEEVAKLRASDDATRRVPLIVGHAVCLFVAVVSVTLRFWARRLVKTFLGADDWVNAAGLLFTGAYTAISWVLIENGMGRHIWWLDDLELFVKLSLVVEVTYIVAILLIKSSILLLYHRIFPQLWFKWTLLGFGMFITAHFLASFIANLVRCTPMESLWDAAISKQCINYSLLVKITGSINILTDFAILALTIPLLWALNLSTARKSLLLLVFMIGSAACVASVLRLVYTDKHSNSDDPTWDNAIPALITTVELCIGLLATNLPTYHPFISRLVSSERANGATKRSSKGSGPWFPVEDSLQVAISSHYTRRQSGGGYADLEFENVEMLGGQRSQKAKSRPEDSDRPMWNEIRDNEIRVTTTFRTTESKD</sequence>
<dbReference type="Pfam" id="PF20684">
    <property type="entry name" value="Fung_rhodopsin"/>
    <property type="match status" value="1"/>
</dbReference>
<feature type="compositionally biased region" description="Polar residues" evidence="6">
    <location>
        <begin position="361"/>
        <end position="373"/>
    </location>
</feature>
<feature type="transmembrane region" description="Helical" evidence="7">
    <location>
        <begin position="25"/>
        <end position="45"/>
    </location>
</feature>
<evidence type="ECO:0000256" key="3">
    <source>
        <dbReference type="ARBA" id="ARBA00022989"/>
    </source>
</evidence>
<evidence type="ECO:0000256" key="5">
    <source>
        <dbReference type="ARBA" id="ARBA00038359"/>
    </source>
</evidence>
<keyword evidence="3 7" id="KW-1133">Transmembrane helix</keyword>
<proteinExistence type="inferred from homology"/>
<dbReference type="GO" id="GO:0016020">
    <property type="term" value="C:membrane"/>
    <property type="evidence" value="ECO:0007669"/>
    <property type="project" value="UniProtKB-SubCell"/>
</dbReference>
<evidence type="ECO:0000259" key="8">
    <source>
        <dbReference type="Pfam" id="PF20684"/>
    </source>
</evidence>
<dbReference type="EMBL" id="ML979133">
    <property type="protein sequence ID" value="KAF1919979.1"/>
    <property type="molecule type" value="Genomic_DNA"/>
</dbReference>
<dbReference type="PANTHER" id="PTHR33048">
    <property type="entry name" value="PTH11-LIKE INTEGRAL MEMBRANE PROTEIN (AFU_ORTHOLOGUE AFUA_5G11245)"/>
    <property type="match status" value="1"/>
</dbReference>
<evidence type="ECO:0000256" key="1">
    <source>
        <dbReference type="ARBA" id="ARBA00004141"/>
    </source>
</evidence>
<dbReference type="InterPro" id="IPR049326">
    <property type="entry name" value="Rhodopsin_dom_fungi"/>
</dbReference>
<organism evidence="9 10">
    <name type="scientific">Ampelomyces quisqualis</name>
    <name type="common">Powdery mildew agent</name>
    <dbReference type="NCBI Taxonomy" id="50730"/>
    <lineage>
        <taxon>Eukaryota</taxon>
        <taxon>Fungi</taxon>
        <taxon>Dikarya</taxon>
        <taxon>Ascomycota</taxon>
        <taxon>Pezizomycotina</taxon>
        <taxon>Dothideomycetes</taxon>
        <taxon>Pleosporomycetidae</taxon>
        <taxon>Pleosporales</taxon>
        <taxon>Pleosporineae</taxon>
        <taxon>Phaeosphaeriaceae</taxon>
        <taxon>Ampelomyces</taxon>
    </lineage>
</organism>
<feature type="transmembrane region" description="Helical" evidence="7">
    <location>
        <begin position="98"/>
        <end position="120"/>
    </location>
</feature>
<feature type="region of interest" description="Disordered" evidence="6">
    <location>
        <begin position="332"/>
        <end position="373"/>
    </location>
</feature>
<feature type="domain" description="Rhodopsin" evidence="8">
    <location>
        <begin position="41"/>
        <end position="276"/>
    </location>
</feature>
<dbReference type="AlphaFoldDB" id="A0A6A5QXH5"/>
<feature type="compositionally biased region" description="Basic and acidic residues" evidence="6">
    <location>
        <begin position="342"/>
        <end position="360"/>
    </location>
</feature>
<feature type="transmembrane region" description="Helical" evidence="7">
    <location>
        <begin position="184"/>
        <end position="205"/>
    </location>
</feature>
<dbReference type="InterPro" id="IPR052337">
    <property type="entry name" value="SAT4-like"/>
</dbReference>
<comment type="similarity">
    <text evidence="5">Belongs to the SAT4 family.</text>
</comment>
<evidence type="ECO:0000256" key="2">
    <source>
        <dbReference type="ARBA" id="ARBA00022692"/>
    </source>
</evidence>
<keyword evidence="4 7" id="KW-0472">Membrane</keyword>
<accession>A0A6A5QXH5</accession>
<dbReference type="OrthoDB" id="3934549at2759"/>
<comment type="subcellular location">
    <subcellularLocation>
        <location evidence="1">Membrane</location>
        <topology evidence="1">Multi-pass membrane protein</topology>
    </subcellularLocation>
</comment>
<evidence type="ECO:0000313" key="10">
    <source>
        <dbReference type="Proteomes" id="UP000800096"/>
    </source>
</evidence>
<protein>
    <recommendedName>
        <fullName evidence="8">Rhodopsin domain-containing protein</fullName>
    </recommendedName>
</protein>
<evidence type="ECO:0000256" key="4">
    <source>
        <dbReference type="ARBA" id="ARBA00023136"/>
    </source>
</evidence>
<feature type="transmembrane region" description="Helical" evidence="7">
    <location>
        <begin position="57"/>
        <end position="78"/>
    </location>
</feature>
<keyword evidence="2 7" id="KW-0812">Transmembrane</keyword>
<keyword evidence="10" id="KW-1185">Reference proteome</keyword>
<evidence type="ECO:0000256" key="7">
    <source>
        <dbReference type="SAM" id="Phobius"/>
    </source>
</evidence>